<proteinExistence type="predicted"/>
<protein>
    <recommendedName>
        <fullName evidence="1">DUF6933 domain-containing protein</fullName>
    </recommendedName>
</protein>
<evidence type="ECO:0000259" key="1">
    <source>
        <dbReference type="Pfam" id="PF22016"/>
    </source>
</evidence>
<dbReference type="EMBL" id="JAOTPO010000009">
    <property type="protein sequence ID" value="MDE5414455.1"/>
    <property type="molecule type" value="Genomic_DNA"/>
</dbReference>
<dbReference type="Proteomes" id="UP001148125">
    <property type="component" value="Unassembled WGS sequence"/>
</dbReference>
<sequence>MLTIQCTKKLQDTLKVPMTDLTDLNNEPLYSWHAHLFLYKRKKCVLVMNNVSRYNFLLYGLKASDFKQLDQIVMEEMKRNMVAEGIDELTVHKYMKDCQSVTYTKTSERSIISQINEMISVVKYWMELREHEGKEINIDEFNRKLNRFVMLRLPKSYSGETMKDELQHL</sequence>
<comment type="caution">
    <text evidence="2">The sequence shown here is derived from an EMBL/GenBank/DDBJ whole genome shotgun (WGS) entry which is preliminary data.</text>
</comment>
<feature type="domain" description="DUF6933" evidence="1">
    <location>
        <begin position="3"/>
        <end position="157"/>
    </location>
</feature>
<dbReference type="Pfam" id="PF22016">
    <property type="entry name" value="DUF6933"/>
    <property type="match status" value="1"/>
</dbReference>
<gene>
    <name evidence="2" type="ORF">N7Z68_13835</name>
</gene>
<evidence type="ECO:0000313" key="3">
    <source>
        <dbReference type="Proteomes" id="UP001148125"/>
    </source>
</evidence>
<reference evidence="2" key="1">
    <citation type="submission" date="2024-05" db="EMBL/GenBank/DDBJ databases">
        <title>Alkalihalobacillus sp. strain MEB203 novel alkaliphilic bacterium from Lonar Lake, India.</title>
        <authorList>
            <person name="Joshi A."/>
            <person name="Thite S."/>
            <person name="Mengade P."/>
        </authorList>
    </citation>
    <scope>NUCLEOTIDE SEQUENCE</scope>
    <source>
        <strain evidence="2">MEB 203</strain>
    </source>
</reference>
<dbReference type="InterPro" id="IPR053864">
    <property type="entry name" value="DUF6933"/>
</dbReference>
<dbReference type="RefSeq" id="WP_275119067.1">
    <property type="nucleotide sequence ID" value="NZ_JAOTPO010000009.1"/>
</dbReference>
<name>A0ABT5VG74_9BACI</name>
<evidence type="ECO:0000313" key="2">
    <source>
        <dbReference type="EMBL" id="MDE5414455.1"/>
    </source>
</evidence>
<organism evidence="2 3">
    <name type="scientific">Alkalihalobacterium chitinilyticum</name>
    <dbReference type="NCBI Taxonomy" id="2980103"/>
    <lineage>
        <taxon>Bacteria</taxon>
        <taxon>Bacillati</taxon>
        <taxon>Bacillota</taxon>
        <taxon>Bacilli</taxon>
        <taxon>Bacillales</taxon>
        <taxon>Bacillaceae</taxon>
        <taxon>Alkalihalobacterium</taxon>
    </lineage>
</organism>
<keyword evidence="3" id="KW-1185">Reference proteome</keyword>
<accession>A0ABT5VG74</accession>